<evidence type="ECO:0000313" key="2">
    <source>
        <dbReference type="Proteomes" id="UP000027073"/>
    </source>
</evidence>
<dbReference type="VEuPathDB" id="FungiDB:PLEOSDRAFT_1045866"/>
<evidence type="ECO:0000313" key="1">
    <source>
        <dbReference type="EMBL" id="KDQ26091.1"/>
    </source>
</evidence>
<dbReference type="OrthoDB" id="3259294at2759"/>
<dbReference type="AlphaFoldDB" id="A0A067NR24"/>
<organism evidence="1 2">
    <name type="scientific">Pleurotus ostreatus (strain PC15)</name>
    <name type="common">Oyster mushroom</name>
    <dbReference type="NCBI Taxonomy" id="1137138"/>
    <lineage>
        <taxon>Eukaryota</taxon>
        <taxon>Fungi</taxon>
        <taxon>Dikarya</taxon>
        <taxon>Basidiomycota</taxon>
        <taxon>Agaricomycotina</taxon>
        <taxon>Agaricomycetes</taxon>
        <taxon>Agaricomycetidae</taxon>
        <taxon>Agaricales</taxon>
        <taxon>Pleurotineae</taxon>
        <taxon>Pleurotaceae</taxon>
        <taxon>Pleurotus</taxon>
    </lineage>
</organism>
<gene>
    <name evidence="1" type="ORF">PLEOSDRAFT_1045866</name>
</gene>
<reference evidence="2" key="1">
    <citation type="journal article" date="2014" name="Proc. Natl. Acad. Sci. U.S.A.">
        <title>Extensive sampling of basidiomycete genomes demonstrates inadequacy of the white-rot/brown-rot paradigm for wood decay fungi.</title>
        <authorList>
            <person name="Riley R."/>
            <person name="Salamov A.A."/>
            <person name="Brown D.W."/>
            <person name="Nagy L.G."/>
            <person name="Floudas D."/>
            <person name="Held B.W."/>
            <person name="Levasseur A."/>
            <person name="Lombard V."/>
            <person name="Morin E."/>
            <person name="Otillar R."/>
            <person name="Lindquist E.A."/>
            <person name="Sun H."/>
            <person name="LaButti K.M."/>
            <person name="Schmutz J."/>
            <person name="Jabbour D."/>
            <person name="Luo H."/>
            <person name="Baker S.E."/>
            <person name="Pisabarro A.G."/>
            <person name="Walton J.D."/>
            <person name="Blanchette R.A."/>
            <person name="Henrissat B."/>
            <person name="Martin F."/>
            <person name="Cullen D."/>
            <person name="Hibbett D.S."/>
            <person name="Grigoriev I.V."/>
        </authorList>
    </citation>
    <scope>NUCLEOTIDE SEQUENCE [LARGE SCALE GENOMIC DNA]</scope>
    <source>
        <strain evidence="2">PC15</strain>
    </source>
</reference>
<dbReference type="InParanoid" id="A0A067NR24"/>
<accession>A0A067NR24</accession>
<feature type="non-terminal residue" evidence="1">
    <location>
        <position position="102"/>
    </location>
</feature>
<dbReference type="EMBL" id="KL198010">
    <property type="protein sequence ID" value="KDQ26091.1"/>
    <property type="molecule type" value="Genomic_DNA"/>
</dbReference>
<sequence>MGAKLEMGSPMICMYLLGHKDHYTSHTFKVFYWTAYVSEARSFWHPDDAYKSTDKVALIKAGNRVLGLSPVFDYVFRPESLEGMCLYDWALRCTRVKLTKKQ</sequence>
<name>A0A067NR24_PLEO1</name>
<dbReference type="HOGENOM" id="CLU_176678_0_0_1"/>
<dbReference type="Proteomes" id="UP000027073">
    <property type="component" value="Unassembled WGS sequence"/>
</dbReference>
<proteinExistence type="predicted"/>
<protein>
    <submittedName>
        <fullName evidence="1">Uncharacterized protein</fullName>
    </submittedName>
</protein>